<feature type="domain" description="Tetrapyrrole biosynthesis uroporphyrinogen III synthase" evidence="1">
    <location>
        <begin position="14"/>
        <end position="228"/>
    </location>
</feature>
<accession>A0ABW5CIU1</accession>
<dbReference type="EMBL" id="JBHUIJ010000004">
    <property type="protein sequence ID" value="MFD2236487.1"/>
    <property type="molecule type" value="Genomic_DNA"/>
</dbReference>
<dbReference type="SUPFAM" id="SSF69618">
    <property type="entry name" value="HemD-like"/>
    <property type="match status" value="1"/>
</dbReference>
<evidence type="ECO:0000259" key="1">
    <source>
        <dbReference type="Pfam" id="PF02602"/>
    </source>
</evidence>
<dbReference type="InterPro" id="IPR036108">
    <property type="entry name" value="4pyrrol_syn_uPrphyn_synt_sf"/>
</dbReference>
<organism evidence="2 3">
    <name type="scientific">Aureimonas populi</name>
    <dbReference type="NCBI Taxonomy" id="1701758"/>
    <lineage>
        <taxon>Bacteria</taxon>
        <taxon>Pseudomonadati</taxon>
        <taxon>Pseudomonadota</taxon>
        <taxon>Alphaproteobacteria</taxon>
        <taxon>Hyphomicrobiales</taxon>
        <taxon>Aurantimonadaceae</taxon>
        <taxon>Aureimonas</taxon>
    </lineage>
</organism>
<dbReference type="Proteomes" id="UP001597371">
    <property type="component" value="Unassembled WGS sequence"/>
</dbReference>
<gene>
    <name evidence="2" type="ORF">ACFSKQ_03285</name>
</gene>
<reference evidence="3" key="1">
    <citation type="journal article" date="2019" name="Int. J. Syst. Evol. Microbiol.">
        <title>The Global Catalogue of Microorganisms (GCM) 10K type strain sequencing project: providing services to taxonomists for standard genome sequencing and annotation.</title>
        <authorList>
            <consortium name="The Broad Institute Genomics Platform"/>
            <consortium name="The Broad Institute Genome Sequencing Center for Infectious Disease"/>
            <person name="Wu L."/>
            <person name="Ma J."/>
        </authorList>
    </citation>
    <scope>NUCLEOTIDE SEQUENCE [LARGE SCALE GENOMIC DNA]</scope>
    <source>
        <strain evidence="3">ZS-35-S2</strain>
    </source>
</reference>
<proteinExistence type="predicted"/>
<dbReference type="RefSeq" id="WP_209737932.1">
    <property type="nucleotide sequence ID" value="NZ_CP072611.1"/>
</dbReference>
<protein>
    <submittedName>
        <fullName evidence="2">Uroporphyrinogen-III synthase</fullName>
        <ecNumber evidence="2">4.2.1.75</ecNumber>
    </submittedName>
</protein>
<dbReference type="GO" id="GO:0004852">
    <property type="term" value="F:uroporphyrinogen-III synthase activity"/>
    <property type="evidence" value="ECO:0007669"/>
    <property type="project" value="UniProtKB-EC"/>
</dbReference>
<keyword evidence="3" id="KW-1185">Reference proteome</keyword>
<evidence type="ECO:0000313" key="2">
    <source>
        <dbReference type="EMBL" id="MFD2236487.1"/>
    </source>
</evidence>
<dbReference type="EC" id="4.2.1.75" evidence="2"/>
<dbReference type="Pfam" id="PF02602">
    <property type="entry name" value="HEM4"/>
    <property type="match status" value="1"/>
</dbReference>
<dbReference type="InterPro" id="IPR003754">
    <property type="entry name" value="4pyrrol_synth_uPrphyn_synth"/>
</dbReference>
<comment type="caution">
    <text evidence="2">The sequence shown here is derived from an EMBL/GenBank/DDBJ whole genome shotgun (WGS) entry which is preliminary data.</text>
</comment>
<dbReference type="Gene3D" id="3.40.50.10090">
    <property type="match status" value="2"/>
</dbReference>
<sequence length="237" mass="24627">MARLLILRDRAAADATAEAVRRAGHVPLLLPLQEISPLDPPLPPGPFAGFLVTSANAVPWLARRRPGDGPPVLAVGARTAQAARAAGLGPVQEGAGEALSLREPARALARRTGLPLLYAAGRVREPSLERALRADGTPFALAEAYEARLRQPAREEVAAALQGRAPDAVLLLSASQARGHAALAEAFADLFEPAPRLLCLSARVAAALPPPLAACVMVGERPELSALLARYGPGTCL</sequence>
<keyword evidence="2" id="KW-0456">Lyase</keyword>
<name>A0ABW5CIU1_9HYPH</name>
<evidence type="ECO:0000313" key="3">
    <source>
        <dbReference type="Proteomes" id="UP001597371"/>
    </source>
</evidence>